<organism evidence="1">
    <name type="scientific">Pyrodinium bahamense</name>
    <dbReference type="NCBI Taxonomy" id="73915"/>
    <lineage>
        <taxon>Eukaryota</taxon>
        <taxon>Sar</taxon>
        <taxon>Alveolata</taxon>
        <taxon>Dinophyceae</taxon>
        <taxon>Gonyaulacales</taxon>
        <taxon>Pyrocystaceae</taxon>
        <taxon>Pyrodinium</taxon>
    </lineage>
</organism>
<reference evidence="1" key="1">
    <citation type="submission" date="2021-01" db="EMBL/GenBank/DDBJ databases">
        <authorList>
            <person name="Corre E."/>
            <person name="Pelletier E."/>
            <person name="Niang G."/>
            <person name="Scheremetjew M."/>
            <person name="Finn R."/>
            <person name="Kale V."/>
            <person name="Holt S."/>
            <person name="Cochrane G."/>
            <person name="Meng A."/>
            <person name="Brown T."/>
            <person name="Cohen L."/>
        </authorList>
    </citation>
    <scope>NUCLEOTIDE SEQUENCE</scope>
    <source>
        <strain evidence="1">Pbaha01</strain>
    </source>
</reference>
<dbReference type="EMBL" id="HBEG01010012">
    <property type="protein sequence ID" value="CAD8350449.1"/>
    <property type="molecule type" value="Transcribed_RNA"/>
</dbReference>
<accession>A0A7S0A1M6</accession>
<dbReference type="AlphaFoldDB" id="A0A7S0A1M6"/>
<sequence>MDAELLLYDGWGEDARGPDCLLGGPWSKLFQRIRDADASKTFPAARVSNTLTAYNFGGLTKSGKDYDQSILRDNVYFLSPTAMTCGSRGCIEIQEQVTKCLFSWWTDIPWMNLTVAGRMLEWLSTKGPMSRQSLVEWHPASGWHPANGWRNLSTGISFKRFEYVAYQQWCVLREGFRFRDVTNITGEAKWGSYMEDPLPGAKLNELHPLWISGQAAERVEHGVLPPLSAKRPPLLIFHADQGRSRAGREKNKAVWEVVLLELLKRHGRTDFNKDSIK</sequence>
<protein>
    <submittedName>
        <fullName evidence="1">Uncharacterized protein</fullName>
    </submittedName>
</protein>
<proteinExistence type="predicted"/>
<gene>
    <name evidence="1" type="ORF">PBAH0796_LOCUS5912</name>
</gene>
<name>A0A7S0A1M6_9DINO</name>
<evidence type="ECO:0000313" key="1">
    <source>
        <dbReference type="EMBL" id="CAD8350449.1"/>
    </source>
</evidence>